<sequence length="117" mass="13113">MHGDTRWLIETNTPNIKPNKPHFPCDNNQANHLMGSILPRTPGKTVSSGPVKRISRWEPNISMGMMFHREGATMEKGLLLGPTRSGVSNWMRLVQATTTPAQRLEEMSCDGNMMPRV</sequence>
<evidence type="ECO:0000313" key="1">
    <source>
        <dbReference type="EMBL" id="LAB29265.1"/>
    </source>
</evidence>
<proteinExistence type="predicted"/>
<organism evidence="1">
    <name type="scientific">Micrurus spixii</name>
    <name type="common">Amazon coral snake</name>
    <dbReference type="NCBI Taxonomy" id="129469"/>
    <lineage>
        <taxon>Eukaryota</taxon>
        <taxon>Metazoa</taxon>
        <taxon>Chordata</taxon>
        <taxon>Craniata</taxon>
        <taxon>Vertebrata</taxon>
        <taxon>Euteleostomi</taxon>
        <taxon>Lepidosauria</taxon>
        <taxon>Squamata</taxon>
        <taxon>Bifurcata</taxon>
        <taxon>Unidentata</taxon>
        <taxon>Episquamata</taxon>
        <taxon>Toxicofera</taxon>
        <taxon>Serpentes</taxon>
        <taxon>Colubroidea</taxon>
        <taxon>Elapidae</taxon>
        <taxon>Elapinae</taxon>
        <taxon>Micrurus</taxon>
    </lineage>
</organism>
<reference evidence="1" key="1">
    <citation type="submission" date="2017-07" db="EMBL/GenBank/DDBJ databases">
        <authorList>
            <person name="Mikheyev A."/>
            <person name="Grau M."/>
        </authorList>
    </citation>
    <scope>NUCLEOTIDE SEQUENCE</scope>
    <source>
        <tissue evidence="1">Venom_gland</tissue>
    </source>
</reference>
<name>A0A2D4M7D9_9SAUR</name>
<accession>A0A2D4M7D9</accession>
<dbReference type="AlphaFoldDB" id="A0A2D4M7D9"/>
<protein>
    <submittedName>
        <fullName evidence="1">Uncharacterized protein</fullName>
    </submittedName>
</protein>
<dbReference type="EMBL" id="IACM01079075">
    <property type="protein sequence ID" value="LAB29265.1"/>
    <property type="molecule type" value="Transcribed_RNA"/>
</dbReference>
<reference evidence="1" key="2">
    <citation type="submission" date="2017-11" db="EMBL/GenBank/DDBJ databases">
        <title>Coralsnake Venomics: Analyses of Venom Gland Transcriptomes and Proteomes of Six Brazilian Taxa.</title>
        <authorList>
            <person name="Aird S.D."/>
            <person name="Jorge da Silva N."/>
            <person name="Qiu L."/>
            <person name="Villar-Briones A."/>
            <person name="Aparecida-Saddi V."/>
            <person name="Campos-Telles M.P."/>
            <person name="Grau M."/>
            <person name="Mikheyev A.S."/>
        </authorList>
    </citation>
    <scope>NUCLEOTIDE SEQUENCE</scope>
    <source>
        <tissue evidence="1">Venom_gland</tissue>
    </source>
</reference>
<dbReference type="EMBL" id="IACM01079076">
    <property type="protein sequence ID" value="LAB29269.1"/>
    <property type="molecule type" value="Transcribed_RNA"/>
</dbReference>